<dbReference type="Pfam" id="PF00534">
    <property type="entry name" value="Glycos_transf_1"/>
    <property type="match status" value="1"/>
</dbReference>
<protein>
    <submittedName>
        <fullName evidence="5">Spore coat protein SA</fullName>
        <ecNumber evidence="5">2.4.-.-</ecNumber>
    </submittedName>
</protein>
<dbReference type="RefSeq" id="WP_145187184.1">
    <property type="nucleotide sequence ID" value="NZ_CP036290.1"/>
</dbReference>
<keyword evidence="5" id="KW-0167">Capsid protein</keyword>
<feature type="domain" description="Glycosyltransferase subfamily 4-like N-terminal" evidence="4">
    <location>
        <begin position="12"/>
        <end position="164"/>
    </location>
</feature>
<evidence type="ECO:0000256" key="1">
    <source>
        <dbReference type="ARBA" id="ARBA00022676"/>
    </source>
</evidence>
<proteinExistence type="predicted"/>
<keyword evidence="5" id="KW-0946">Virion</keyword>
<dbReference type="AlphaFoldDB" id="A0A518D071"/>
<keyword evidence="2 5" id="KW-0808">Transferase</keyword>
<name>A0A518D071_9BACT</name>
<keyword evidence="6" id="KW-1185">Reference proteome</keyword>
<sequence>MKILHLCTTLDVGGAEMHLLSQVRGQAARGHEPSVAYLKGAGTLADDFRAAGAREVVAVGGALGVARSLMPMMRRADVVHTHLLKADVLGAVAATLAGRRRRLISSKHNDEQVLRRPLVSRVHGLVGRLPQRTIVLSDHVGRFIERYGRVPARRLTRIYYGLDPVPFEEAAALDPARRESLRRELGVQPTTTVFLCVARFAAQKAHDVLLTGFARARERTQAPLALWLVGDDPFGDGRERAEATAARLELGESVRFLGIRRDVPHLMAAADVFTMTSLWEGLGLVFLEAMATGRPVLASGVSAVPEVVVDGETGLLVPPSDPDAWAAAAVRLAADPELRSRLGARGAQVRRERFGIDRMIDETIAVYEAVLERASA</sequence>
<evidence type="ECO:0000259" key="3">
    <source>
        <dbReference type="Pfam" id="PF00534"/>
    </source>
</evidence>
<dbReference type="OrthoDB" id="9806653at2"/>
<organism evidence="5 6">
    <name type="scientific">Rohdeia mirabilis</name>
    <dbReference type="NCBI Taxonomy" id="2528008"/>
    <lineage>
        <taxon>Bacteria</taxon>
        <taxon>Pseudomonadati</taxon>
        <taxon>Planctomycetota</taxon>
        <taxon>Planctomycetia</taxon>
        <taxon>Planctomycetia incertae sedis</taxon>
        <taxon>Rohdeia</taxon>
    </lineage>
</organism>
<gene>
    <name evidence="5" type="primary">cotSA_2</name>
    <name evidence="5" type="ORF">Pla163_19920</name>
</gene>
<dbReference type="GO" id="GO:0016757">
    <property type="term" value="F:glycosyltransferase activity"/>
    <property type="evidence" value="ECO:0007669"/>
    <property type="project" value="UniProtKB-KW"/>
</dbReference>
<accession>A0A518D071</accession>
<dbReference type="Proteomes" id="UP000319342">
    <property type="component" value="Chromosome"/>
</dbReference>
<dbReference type="PANTHER" id="PTHR12526">
    <property type="entry name" value="GLYCOSYLTRANSFERASE"/>
    <property type="match status" value="1"/>
</dbReference>
<keyword evidence="1 5" id="KW-0328">Glycosyltransferase</keyword>
<evidence type="ECO:0000313" key="5">
    <source>
        <dbReference type="EMBL" id="QDU84874.1"/>
    </source>
</evidence>
<evidence type="ECO:0000256" key="2">
    <source>
        <dbReference type="ARBA" id="ARBA00022679"/>
    </source>
</evidence>
<dbReference type="InterPro" id="IPR001296">
    <property type="entry name" value="Glyco_trans_1"/>
</dbReference>
<dbReference type="SUPFAM" id="SSF53756">
    <property type="entry name" value="UDP-Glycosyltransferase/glycogen phosphorylase"/>
    <property type="match status" value="1"/>
</dbReference>
<reference evidence="5 6" key="1">
    <citation type="submission" date="2019-02" db="EMBL/GenBank/DDBJ databases">
        <title>Deep-cultivation of Planctomycetes and their phenomic and genomic characterization uncovers novel biology.</title>
        <authorList>
            <person name="Wiegand S."/>
            <person name="Jogler M."/>
            <person name="Boedeker C."/>
            <person name="Pinto D."/>
            <person name="Vollmers J."/>
            <person name="Rivas-Marin E."/>
            <person name="Kohn T."/>
            <person name="Peeters S.H."/>
            <person name="Heuer A."/>
            <person name="Rast P."/>
            <person name="Oberbeckmann S."/>
            <person name="Bunk B."/>
            <person name="Jeske O."/>
            <person name="Meyerdierks A."/>
            <person name="Storesund J.E."/>
            <person name="Kallscheuer N."/>
            <person name="Luecker S."/>
            <person name="Lage O.M."/>
            <person name="Pohl T."/>
            <person name="Merkel B.J."/>
            <person name="Hornburger P."/>
            <person name="Mueller R.-W."/>
            <person name="Bruemmer F."/>
            <person name="Labrenz M."/>
            <person name="Spormann A.M."/>
            <person name="Op den Camp H."/>
            <person name="Overmann J."/>
            <person name="Amann R."/>
            <person name="Jetten M.S.M."/>
            <person name="Mascher T."/>
            <person name="Medema M.H."/>
            <person name="Devos D.P."/>
            <person name="Kaster A.-K."/>
            <person name="Ovreas L."/>
            <person name="Rohde M."/>
            <person name="Galperin M.Y."/>
            <person name="Jogler C."/>
        </authorList>
    </citation>
    <scope>NUCLEOTIDE SEQUENCE [LARGE SCALE GENOMIC DNA]</scope>
    <source>
        <strain evidence="5 6">Pla163</strain>
    </source>
</reference>
<dbReference type="EMBL" id="CP036290">
    <property type="protein sequence ID" value="QDU84874.1"/>
    <property type="molecule type" value="Genomic_DNA"/>
</dbReference>
<evidence type="ECO:0000313" key="6">
    <source>
        <dbReference type="Proteomes" id="UP000319342"/>
    </source>
</evidence>
<dbReference type="Pfam" id="PF13439">
    <property type="entry name" value="Glyco_transf_4"/>
    <property type="match status" value="1"/>
</dbReference>
<dbReference type="PANTHER" id="PTHR12526:SF510">
    <property type="entry name" value="D-INOSITOL 3-PHOSPHATE GLYCOSYLTRANSFERASE"/>
    <property type="match status" value="1"/>
</dbReference>
<dbReference type="EC" id="2.4.-.-" evidence="5"/>
<feature type="domain" description="Glycosyl transferase family 1" evidence="3">
    <location>
        <begin position="178"/>
        <end position="347"/>
    </location>
</feature>
<dbReference type="InterPro" id="IPR028098">
    <property type="entry name" value="Glyco_trans_4-like_N"/>
</dbReference>
<dbReference type="Gene3D" id="3.40.50.2000">
    <property type="entry name" value="Glycogen Phosphorylase B"/>
    <property type="match status" value="2"/>
</dbReference>
<evidence type="ECO:0000259" key="4">
    <source>
        <dbReference type="Pfam" id="PF13439"/>
    </source>
</evidence>